<comment type="caution">
    <text evidence="2">The sequence shown here is derived from an EMBL/GenBank/DDBJ whole genome shotgun (WGS) entry which is preliminary data.</text>
</comment>
<dbReference type="EMBL" id="JAOTPV010000016">
    <property type="protein sequence ID" value="KAJ4474324.1"/>
    <property type="molecule type" value="Genomic_DNA"/>
</dbReference>
<gene>
    <name evidence="2" type="ORF">J3R30DRAFT_3507531</name>
</gene>
<keyword evidence="3" id="KW-1185">Reference proteome</keyword>
<feature type="region of interest" description="Disordered" evidence="1">
    <location>
        <begin position="202"/>
        <end position="223"/>
    </location>
</feature>
<dbReference type="OrthoDB" id="3002105at2759"/>
<proteinExistence type="predicted"/>
<organism evidence="2 3">
    <name type="scientific">Lentinula aciculospora</name>
    <dbReference type="NCBI Taxonomy" id="153920"/>
    <lineage>
        <taxon>Eukaryota</taxon>
        <taxon>Fungi</taxon>
        <taxon>Dikarya</taxon>
        <taxon>Basidiomycota</taxon>
        <taxon>Agaricomycotina</taxon>
        <taxon>Agaricomycetes</taxon>
        <taxon>Agaricomycetidae</taxon>
        <taxon>Agaricales</taxon>
        <taxon>Marasmiineae</taxon>
        <taxon>Omphalotaceae</taxon>
        <taxon>Lentinula</taxon>
    </lineage>
</organism>
<protein>
    <submittedName>
        <fullName evidence="2">Uncharacterized protein</fullName>
    </submittedName>
</protein>
<evidence type="ECO:0000313" key="3">
    <source>
        <dbReference type="Proteomes" id="UP001150266"/>
    </source>
</evidence>
<sequence>MTRYDLKVIPDSLALEQEWSESFNFTINKFPPPQLPMPLATLPGKLSNAEKKKHENTGYKITANIVSEHICGELEEVNAQDIFSTLPARIFVAKGVCVMINRLGSKPLPSKSLALRAAPEYSPSKLRPAIKQYCEEAHGIFGRWLPSDLSDNPVGTPGSAARRYERKRFAPYRSYQISTSGDDHTLDIMTPAKQLAKRIVTGEASAAHSQRTPKKPERRSSRFSAPSYRKFIFDEPLPQLAAKRNQTSLENPRRIVKRPRICDINLL</sequence>
<dbReference type="AlphaFoldDB" id="A0A9W9A5Z8"/>
<name>A0A9W9A5Z8_9AGAR</name>
<dbReference type="Proteomes" id="UP001150266">
    <property type="component" value="Unassembled WGS sequence"/>
</dbReference>
<accession>A0A9W9A5Z8</accession>
<evidence type="ECO:0000256" key="1">
    <source>
        <dbReference type="SAM" id="MobiDB-lite"/>
    </source>
</evidence>
<evidence type="ECO:0000313" key="2">
    <source>
        <dbReference type="EMBL" id="KAJ4474324.1"/>
    </source>
</evidence>
<reference evidence="2" key="1">
    <citation type="submission" date="2022-08" db="EMBL/GenBank/DDBJ databases">
        <title>A Global Phylogenomic Analysis of the Shiitake Genus Lentinula.</title>
        <authorList>
            <consortium name="DOE Joint Genome Institute"/>
            <person name="Sierra-Patev S."/>
            <person name="Min B."/>
            <person name="Naranjo-Ortiz M."/>
            <person name="Looney B."/>
            <person name="Konkel Z."/>
            <person name="Slot J.C."/>
            <person name="Sakamoto Y."/>
            <person name="Steenwyk J.L."/>
            <person name="Rokas A."/>
            <person name="Carro J."/>
            <person name="Camarero S."/>
            <person name="Ferreira P."/>
            <person name="Molpeceres G."/>
            <person name="Ruiz-Duenas F.J."/>
            <person name="Serrano A."/>
            <person name="Henrissat B."/>
            <person name="Drula E."/>
            <person name="Hughes K.W."/>
            <person name="Mata J.L."/>
            <person name="Ishikawa N.K."/>
            <person name="Vargas-Isla R."/>
            <person name="Ushijima S."/>
            <person name="Smith C.A."/>
            <person name="Ahrendt S."/>
            <person name="Andreopoulos W."/>
            <person name="He G."/>
            <person name="Labutti K."/>
            <person name="Lipzen A."/>
            <person name="Ng V."/>
            <person name="Riley R."/>
            <person name="Sandor L."/>
            <person name="Barry K."/>
            <person name="Martinez A.T."/>
            <person name="Xiao Y."/>
            <person name="Gibbons J.G."/>
            <person name="Terashima K."/>
            <person name="Grigoriev I.V."/>
            <person name="Hibbett D.S."/>
        </authorList>
    </citation>
    <scope>NUCLEOTIDE SEQUENCE</scope>
    <source>
        <strain evidence="2">JLM2183</strain>
    </source>
</reference>